<feature type="compositionally biased region" description="Polar residues" evidence="1">
    <location>
        <begin position="345"/>
        <end position="356"/>
    </location>
</feature>
<feature type="compositionally biased region" description="Low complexity" evidence="1">
    <location>
        <begin position="389"/>
        <end position="398"/>
    </location>
</feature>
<keyword evidence="2" id="KW-0472">Membrane</keyword>
<feature type="compositionally biased region" description="Polar residues" evidence="1">
    <location>
        <begin position="295"/>
        <end position="304"/>
    </location>
</feature>
<evidence type="ECO:0000313" key="4">
    <source>
        <dbReference type="Proteomes" id="UP000789342"/>
    </source>
</evidence>
<proteinExistence type="predicted"/>
<evidence type="ECO:0000256" key="1">
    <source>
        <dbReference type="SAM" id="MobiDB-lite"/>
    </source>
</evidence>
<feature type="compositionally biased region" description="Basic and acidic residues" evidence="1">
    <location>
        <begin position="732"/>
        <end position="756"/>
    </location>
</feature>
<accession>A0A9N9CL47</accession>
<sequence length="805" mass="90186">MASPTKDNYNSNIASIPPTHPSSHFHSNKSVYAVWNLFNSSIPTVSFSSVAYVLIVVAILGFALAFVHKNVSKPSWKPNSQQLSEKLRLFMAGSIGDTTRRVFNGWSRSRQDTTTISSRDEKSRRLSPDTSSSSSTSLSPSVLPTHTGSPRLYKKTSNSQLTPQRRSNSRQKAQAQIPPINTLSVIEDNQSIASSISDSPIERPSSCAEPDETKTTVTINVVDPRTEQVINGDGPRENNFQIENISDSHLDANDSQSGIHKFSPEHAQEHIDSWNRNSVSNGDENNRRIALDMMTSPSISSTHDVSPILYKKNSNTRLKEHRRQNSRQKDQTVFVDQESDEGYQSDRNVNRRNSLETPVIEKNFQDSTQEDENFVKPGHRRRRRRTRSSKNNNQQNSREQQRPEQKSSKHEQTPKHEHKVNELTRSRKSSDSIRSMSFPPSQKQLHVQNLAQQQQPNELNKSLQIGDSKTNWQKSTNQNIDAVQFQSQQRSHQRSDQSTYFPSVNKRNNGPIYQQPSNATTIPAKAELNKNTIVFRRSEILASPHTEISTQNTHLIDQSNANTPITKFTSYADVISPHNRNSSVTTRVPQTMNSLLSNEVKITTPAPTASVMNVTNRQWYSPFGSGLSIQFTPPTSPKNSHSKLPSSKNSSLTFASTSNSSPTIPERHQSVISPPPPISAANNASSSMSMFTSSPFSTLTTSSSNINQLNSMNALSASSSLRGTFFGKKHPILDKEKGDMSDQEMDEGKVWGEQKVESSVSKNNNLGKLNEKNVQSTVWYESQRSQQPQFSLFDKRLSFMYPPKS</sequence>
<dbReference type="OrthoDB" id="2422435at2759"/>
<feature type="region of interest" description="Disordered" evidence="1">
    <location>
        <begin position="732"/>
        <end position="768"/>
    </location>
</feature>
<feature type="region of interest" description="Disordered" evidence="1">
    <location>
        <begin position="630"/>
        <end position="694"/>
    </location>
</feature>
<organism evidence="3 4">
    <name type="scientific">Acaulospora morrowiae</name>
    <dbReference type="NCBI Taxonomy" id="94023"/>
    <lineage>
        <taxon>Eukaryota</taxon>
        <taxon>Fungi</taxon>
        <taxon>Fungi incertae sedis</taxon>
        <taxon>Mucoromycota</taxon>
        <taxon>Glomeromycotina</taxon>
        <taxon>Glomeromycetes</taxon>
        <taxon>Diversisporales</taxon>
        <taxon>Acaulosporaceae</taxon>
        <taxon>Acaulospora</taxon>
    </lineage>
</organism>
<name>A0A9N9CL47_9GLOM</name>
<feature type="transmembrane region" description="Helical" evidence="2">
    <location>
        <begin position="45"/>
        <end position="67"/>
    </location>
</feature>
<dbReference type="Proteomes" id="UP000789342">
    <property type="component" value="Unassembled WGS sequence"/>
</dbReference>
<evidence type="ECO:0000313" key="3">
    <source>
        <dbReference type="EMBL" id="CAG8602865.1"/>
    </source>
</evidence>
<feature type="region of interest" description="Disordered" evidence="1">
    <location>
        <begin position="294"/>
        <end position="458"/>
    </location>
</feature>
<keyword evidence="2" id="KW-0812">Transmembrane</keyword>
<feature type="compositionally biased region" description="Polar residues" evidence="1">
    <location>
        <begin position="155"/>
        <end position="186"/>
    </location>
</feature>
<keyword evidence="4" id="KW-1185">Reference proteome</keyword>
<keyword evidence="2" id="KW-1133">Transmembrane helix</keyword>
<feature type="compositionally biased region" description="Basic and acidic residues" evidence="1">
    <location>
        <begin position="399"/>
        <end position="431"/>
    </location>
</feature>
<feature type="compositionally biased region" description="Low complexity" evidence="1">
    <location>
        <begin position="432"/>
        <end position="458"/>
    </location>
</feature>
<feature type="region of interest" description="Disordered" evidence="1">
    <location>
        <begin position="486"/>
        <end position="517"/>
    </location>
</feature>
<gene>
    <name evidence="3" type="ORF">AMORRO_LOCUS7859</name>
</gene>
<evidence type="ECO:0000256" key="2">
    <source>
        <dbReference type="SAM" id="Phobius"/>
    </source>
</evidence>
<feature type="compositionally biased region" description="Polar residues" evidence="1">
    <location>
        <begin position="499"/>
        <end position="517"/>
    </location>
</feature>
<dbReference type="AlphaFoldDB" id="A0A9N9CL47"/>
<protein>
    <submittedName>
        <fullName evidence="3">7271_t:CDS:1</fullName>
    </submittedName>
</protein>
<dbReference type="EMBL" id="CAJVPV010006293">
    <property type="protein sequence ID" value="CAG8602865.1"/>
    <property type="molecule type" value="Genomic_DNA"/>
</dbReference>
<feature type="compositionally biased region" description="Basic and acidic residues" evidence="1">
    <location>
        <begin position="118"/>
        <end position="127"/>
    </location>
</feature>
<feature type="region of interest" description="Disordered" evidence="1">
    <location>
        <begin position="109"/>
        <end position="186"/>
    </location>
</feature>
<comment type="caution">
    <text evidence="3">The sequence shown here is derived from an EMBL/GenBank/DDBJ whole genome shotgun (WGS) entry which is preliminary data.</text>
</comment>
<feature type="compositionally biased region" description="Low complexity" evidence="1">
    <location>
        <begin position="679"/>
        <end position="694"/>
    </location>
</feature>
<feature type="compositionally biased region" description="Low complexity" evidence="1">
    <location>
        <begin position="637"/>
        <end position="661"/>
    </location>
</feature>
<feature type="compositionally biased region" description="Low complexity" evidence="1">
    <location>
        <begin position="128"/>
        <end position="141"/>
    </location>
</feature>
<reference evidence="3" key="1">
    <citation type="submission" date="2021-06" db="EMBL/GenBank/DDBJ databases">
        <authorList>
            <person name="Kallberg Y."/>
            <person name="Tangrot J."/>
            <person name="Rosling A."/>
        </authorList>
    </citation>
    <scope>NUCLEOTIDE SEQUENCE</scope>
    <source>
        <strain evidence="3">CL551</strain>
    </source>
</reference>
<feature type="compositionally biased region" description="Basic residues" evidence="1">
    <location>
        <begin position="377"/>
        <end position="388"/>
    </location>
</feature>